<keyword evidence="3" id="KW-1185">Reference proteome</keyword>
<keyword evidence="1" id="KW-1133">Transmembrane helix</keyword>
<accession>A0ABX1G3F3</accession>
<sequence length="99" mass="10765">MDDFQSPPPPHQRFPRRRLPALAGIIAVVALVAGLVSLWTTRDKEVDFGFAGYAPLSDTTFLSGLYFLAPAEIAGYLLLAIACCAAAFWAGLRLGKRQR</sequence>
<evidence type="ECO:0000313" key="3">
    <source>
        <dbReference type="Proteomes" id="UP000746595"/>
    </source>
</evidence>
<evidence type="ECO:0000256" key="1">
    <source>
        <dbReference type="SAM" id="Phobius"/>
    </source>
</evidence>
<gene>
    <name evidence="2" type="ORF">HED64_08635</name>
</gene>
<proteinExistence type="predicted"/>
<feature type="transmembrane region" description="Helical" evidence="1">
    <location>
        <begin position="21"/>
        <end position="40"/>
    </location>
</feature>
<dbReference type="RefSeq" id="WP_168151632.1">
    <property type="nucleotide sequence ID" value="NZ_JAAWVT010000003.1"/>
</dbReference>
<dbReference type="Proteomes" id="UP000746595">
    <property type="component" value="Unassembled WGS sequence"/>
</dbReference>
<evidence type="ECO:0000313" key="2">
    <source>
        <dbReference type="EMBL" id="NKG20770.1"/>
    </source>
</evidence>
<protein>
    <submittedName>
        <fullName evidence="2">Uncharacterized protein</fullName>
    </submittedName>
</protein>
<comment type="caution">
    <text evidence="2">The sequence shown here is derived from an EMBL/GenBank/DDBJ whole genome shotgun (WGS) entry which is preliminary data.</text>
</comment>
<organism evidence="2 3">
    <name type="scientific">Paeniglutamicibacter terrestris</name>
    <dbReference type="NCBI Taxonomy" id="2723403"/>
    <lineage>
        <taxon>Bacteria</taxon>
        <taxon>Bacillati</taxon>
        <taxon>Actinomycetota</taxon>
        <taxon>Actinomycetes</taxon>
        <taxon>Micrococcales</taxon>
        <taxon>Micrococcaceae</taxon>
        <taxon>Paeniglutamicibacter</taxon>
    </lineage>
</organism>
<keyword evidence="1" id="KW-0472">Membrane</keyword>
<name>A0ABX1G3F3_9MICC</name>
<dbReference type="EMBL" id="JAAWVT010000003">
    <property type="protein sequence ID" value="NKG20770.1"/>
    <property type="molecule type" value="Genomic_DNA"/>
</dbReference>
<keyword evidence="1" id="KW-0812">Transmembrane</keyword>
<feature type="transmembrane region" description="Helical" evidence="1">
    <location>
        <begin position="73"/>
        <end position="92"/>
    </location>
</feature>
<reference evidence="2 3" key="1">
    <citation type="submission" date="2020-04" db="EMBL/GenBank/DDBJ databases">
        <title>Paeniglutamicibacter sp. ANT13_2, a novel actinomycete isolated from sediment in Antarctica.</title>
        <authorList>
            <person name="Sakdapetsiri C."/>
            <person name="Pinyakong O."/>
        </authorList>
    </citation>
    <scope>NUCLEOTIDE SEQUENCE [LARGE SCALE GENOMIC DNA]</scope>
    <source>
        <strain evidence="2 3">ANT13_2</strain>
    </source>
</reference>